<keyword evidence="4" id="KW-0472">Membrane</keyword>
<organism evidence="6 7">
    <name type="scientific">Lentzea albidocapillata</name>
    <dbReference type="NCBI Taxonomy" id="40571"/>
    <lineage>
        <taxon>Bacteria</taxon>
        <taxon>Bacillati</taxon>
        <taxon>Actinomycetota</taxon>
        <taxon>Actinomycetes</taxon>
        <taxon>Pseudonocardiales</taxon>
        <taxon>Pseudonocardiaceae</taxon>
        <taxon>Lentzea</taxon>
    </lineage>
</organism>
<comment type="similarity">
    <text evidence="1">Belongs to the glycosyltransferase 2 family.</text>
</comment>
<keyword evidence="7" id="KW-1185">Reference proteome</keyword>
<evidence type="ECO:0000256" key="4">
    <source>
        <dbReference type="SAM" id="Phobius"/>
    </source>
</evidence>
<feature type="transmembrane region" description="Helical" evidence="4">
    <location>
        <begin position="322"/>
        <end position="342"/>
    </location>
</feature>
<dbReference type="GO" id="GO:0016757">
    <property type="term" value="F:glycosyltransferase activity"/>
    <property type="evidence" value="ECO:0007669"/>
    <property type="project" value="UniProtKB-KW"/>
</dbReference>
<proteinExistence type="inferred from homology"/>
<protein>
    <submittedName>
        <fullName evidence="6">Glycosyltransferase involved in cell wall bisynthesis</fullName>
    </submittedName>
</protein>
<gene>
    <name evidence="6" type="ORF">SAMN05660733_06412</name>
</gene>
<evidence type="ECO:0000259" key="5">
    <source>
        <dbReference type="Pfam" id="PF00535"/>
    </source>
</evidence>
<accession>A0A1W2FHE7</accession>
<dbReference type="PANTHER" id="PTHR43630">
    <property type="entry name" value="POLY-BETA-1,6-N-ACETYL-D-GLUCOSAMINE SYNTHASE"/>
    <property type="match status" value="1"/>
</dbReference>
<evidence type="ECO:0000313" key="6">
    <source>
        <dbReference type="EMBL" id="SMD21475.1"/>
    </source>
</evidence>
<dbReference type="eggNOG" id="COG0463">
    <property type="taxonomic scope" value="Bacteria"/>
</dbReference>
<evidence type="ECO:0000313" key="7">
    <source>
        <dbReference type="Proteomes" id="UP000192840"/>
    </source>
</evidence>
<dbReference type="InterPro" id="IPR029044">
    <property type="entry name" value="Nucleotide-diphossugar_trans"/>
</dbReference>
<dbReference type="SUPFAM" id="SSF53448">
    <property type="entry name" value="Nucleotide-diphospho-sugar transferases"/>
    <property type="match status" value="1"/>
</dbReference>
<feature type="domain" description="Glycosyltransferase 2-like" evidence="5">
    <location>
        <begin position="20"/>
        <end position="161"/>
    </location>
</feature>
<dbReference type="InterPro" id="IPR001173">
    <property type="entry name" value="Glyco_trans_2-like"/>
</dbReference>
<evidence type="ECO:0000256" key="1">
    <source>
        <dbReference type="ARBA" id="ARBA00006739"/>
    </source>
</evidence>
<dbReference type="AlphaFoldDB" id="A0A1W2FHE7"/>
<keyword evidence="4" id="KW-1133">Transmembrane helix</keyword>
<evidence type="ECO:0000256" key="2">
    <source>
        <dbReference type="ARBA" id="ARBA00022676"/>
    </source>
</evidence>
<evidence type="ECO:0000256" key="3">
    <source>
        <dbReference type="ARBA" id="ARBA00022679"/>
    </source>
</evidence>
<dbReference type="Pfam" id="PF00535">
    <property type="entry name" value="Glycos_transf_2"/>
    <property type="match status" value="1"/>
</dbReference>
<dbReference type="Gene3D" id="3.90.550.10">
    <property type="entry name" value="Spore Coat Polysaccharide Biosynthesis Protein SpsA, Chain A"/>
    <property type="match status" value="1"/>
</dbReference>
<dbReference type="CDD" id="cd06423">
    <property type="entry name" value="CESA_like"/>
    <property type="match status" value="1"/>
</dbReference>
<keyword evidence="2" id="KW-0328">Glycosyltransferase</keyword>
<keyword evidence="3 6" id="KW-0808">Transferase</keyword>
<keyword evidence="4" id="KW-0812">Transmembrane</keyword>
<dbReference type="PANTHER" id="PTHR43630:SF1">
    <property type="entry name" value="POLY-BETA-1,6-N-ACETYL-D-GLUCOSAMINE SYNTHASE"/>
    <property type="match status" value="1"/>
</dbReference>
<dbReference type="STRING" id="40571.SAMN05660733_06412"/>
<name>A0A1W2FHE7_9PSEU</name>
<sequence length="349" mass="37808">MCDGVSQTSASELGGAPTLSVVFPAYNEEKWIGRSLDAVLNSAAQADWKVEIVVIDDGSTDGTPALLDEYAEKHGVVVVHQENQGRFNTVRTAISTASSDRVLILGSRVVVDPHSLGYLKNQLIEHPERVVWNGHVRVESDNNPYAGFWNGILRIVWRKYLMNPRLTSFGIEEFDAFPKGSGFFSAPKWMLEEANAAFDSIFDEVEFASDDTRLIRWIAERERIWISPDFSCSYFHGRENIKKFAKHAYFRGTTFIDGYLGTAGTSRKMALGALGAGAAGVTLLVLKPKIAIATGVVGTVAAGGLVKACGGKTSDATALARMLPVFATAFGAGAVRGLFLAAKAKVKKR</sequence>
<reference evidence="7" key="1">
    <citation type="submission" date="2017-04" db="EMBL/GenBank/DDBJ databases">
        <authorList>
            <person name="Varghese N."/>
            <person name="Submissions S."/>
        </authorList>
    </citation>
    <scope>NUCLEOTIDE SEQUENCE [LARGE SCALE GENOMIC DNA]</scope>
    <source>
        <strain evidence="7">DSM 44073</strain>
    </source>
</reference>
<dbReference type="EMBL" id="FWYC01000015">
    <property type="protein sequence ID" value="SMD21475.1"/>
    <property type="molecule type" value="Genomic_DNA"/>
</dbReference>
<dbReference type="Proteomes" id="UP000192840">
    <property type="component" value="Unassembled WGS sequence"/>
</dbReference>